<evidence type="ECO:0000256" key="5">
    <source>
        <dbReference type="ARBA" id="ARBA00022692"/>
    </source>
</evidence>
<gene>
    <name evidence="13" type="primary">sglT_5</name>
    <name evidence="13" type="ORF">HG66A1_17230</name>
</gene>
<feature type="transmembrane region" description="Helical" evidence="12">
    <location>
        <begin position="363"/>
        <end position="393"/>
    </location>
</feature>
<evidence type="ECO:0000256" key="1">
    <source>
        <dbReference type="ARBA" id="ARBA00004651"/>
    </source>
</evidence>
<dbReference type="GO" id="GO:0015293">
    <property type="term" value="F:symporter activity"/>
    <property type="evidence" value="ECO:0007669"/>
    <property type="project" value="TreeGrafter"/>
</dbReference>
<dbReference type="EMBL" id="CP036266">
    <property type="protein sequence ID" value="QDT19950.1"/>
    <property type="molecule type" value="Genomic_DNA"/>
</dbReference>
<dbReference type="PANTHER" id="PTHR42985">
    <property type="entry name" value="SODIUM-COUPLED MONOCARBOXYLATE TRANSPORTER"/>
    <property type="match status" value="1"/>
</dbReference>
<dbReference type="Proteomes" id="UP000320421">
    <property type="component" value="Chromosome"/>
</dbReference>
<feature type="transmembrane region" description="Helical" evidence="12">
    <location>
        <begin position="268"/>
        <end position="290"/>
    </location>
</feature>
<dbReference type="PROSITE" id="PS50283">
    <property type="entry name" value="NA_SOLUT_SYMP_3"/>
    <property type="match status" value="1"/>
</dbReference>
<name>A0A517PKQ7_9PLAN</name>
<feature type="transmembrane region" description="Helical" evidence="12">
    <location>
        <begin position="494"/>
        <end position="518"/>
    </location>
</feature>
<protein>
    <submittedName>
        <fullName evidence="13">Sodium/glucose cotransporter</fullName>
    </submittedName>
</protein>
<dbReference type="OrthoDB" id="9810181at2"/>
<evidence type="ECO:0000256" key="11">
    <source>
        <dbReference type="RuleBase" id="RU362091"/>
    </source>
</evidence>
<feature type="transmembrane region" description="Helical" evidence="12">
    <location>
        <begin position="178"/>
        <end position="195"/>
    </location>
</feature>
<feature type="transmembrane region" description="Helical" evidence="12">
    <location>
        <begin position="116"/>
        <end position="137"/>
    </location>
</feature>
<keyword evidence="3" id="KW-0813">Transport</keyword>
<evidence type="ECO:0000256" key="2">
    <source>
        <dbReference type="ARBA" id="ARBA00006434"/>
    </source>
</evidence>
<keyword evidence="8" id="KW-0406">Ion transport</keyword>
<organism evidence="13 14">
    <name type="scientific">Gimesia chilikensis</name>
    <dbReference type="NCBI Taxonomy" id="2605989"/>
    <lineage>
        <taxon>Bacteria</taxon>
        <taxon>Pseudomonadati</taxon>
        <taxon>Planctomycetota</taxon>
        <taxon>Planctomycetia</taxon>
        <taxon>Planctomycetales</taxon>
        <taxon>Planctomycetaceae</taxon>
        <taxon>Gimesia</taxon>
    </lineage>
</organism>
<comment type="similarity">
    <text evidence="2 11">Belongs to the sodium:solute symporter (SSF) (TC 2.A.21) family.</text>
</comment>
<dbReference type="InterPro" id="IPR051163">
    <property type="entry name" value="Sodium:Solute_Symporter_SSF"/>
</dbReference>
<dbReference type="GO" id="GO:0006814">
    <property type="term" value="P:sodium ion transport"/>
    <property type="evidence" value="ECO:0007669"/>
    <property type="project" value="UniProtKB-KW"/>
</dbReference>
<evidence type="ECO:0000256" key="6">
    <source>
        <dbReference type="ARBA" id="ARBA00022989"/>
    </source>
</evidence>
<keyword evidence="5 12" id="KW-0812">Transmembrane</keyword>
<evidence type="ECO:0000256" key="8">
    <source>
        <dbReference type="ARBA" id="ARBA00023065"/>
    </source>
</evidence>
<evidence type="ECO:0000256" key="3">
    <source>
        <dbReference type="ARBA" id="ARBA00022448"/>
    </source>
</evidence>
<feature type="transmembrane region" description="Helical" evidence="12">
    <location>
        <begin position="228"/>
        <end position="247"/>
    </location>
</feature>
<dbReference type="InterPro" id="IPR001734">
    <property type="entry name" value="Na/solute_symporter"/>
</dbReference>
<keyword evidence="14" id="KW-1185">Reference proteome</keyword>
<feature type="transmembrane region" description="Helical" evidence="12">
    <location>
        <begin position="44"/>
        <end position="66"/>
    </location>
</feature>
<dbReference type="RefSeq" id="WP_145182042.1">
    <property type="nucleotide sequence ID" value="NZ_CP036266.1"/>
</dbReference>
<feature type="transmembrane region" description="Helical" evidence="12">
    <location>
        <begin position="6"/>
        <end position="23"/>
    </location>
</feature>
<dbReference type="Pfam" id="PF00474">
    <property type="entry name" value="SSF"/>
    <property type="match status" value="2"/>
</dbReference>
<dbReference type="Gene3D" id="1.20.1730.10">
    <property type="entry name" value="Sodium/glucose cotransporter"/>
    <property type="match status" value="1"/>
</dbReference>
<proteinExistence type="inferred from homology"/>
<evidence type="ECO:0000256" key="10">
    <source>
        <dbReference type="ARBA" id="ARBA00023201"/>
    </source>
</evidence>
<accession>A0A517PKQ7</accession>
<evidence type="ECO:0000256" key="9">
    <source>
        <dbReference type="ARBA" id="ARBA00023136"/>
    </source>
</evidence>
<feature type="transmembrane region" description="Helical" evidence="12">
    <location>
        <begin position="149"/>
        <end position="166"/>
    </location>
</feature>
<comment type="subcellular location">
    <subcellularLocation>
        <location evidence="1">Cell membrane</location>
        <topology evidence="1">Multi-pass membrane protein</topology>
    </subcellularLocation>
</comment>
<dbReference type="InterPro" id="IPR038377">
    <property type="entry name" value="Na/Glc_symporter_sf"/>
</dbReference>
<reference evidence="13 14" key="1">
    <citation type="submission" date="2019-02" db="EMBL/GenBank/DDBJ databases">
        <title>Deep-cultivation of Planctomycetes and their phenomic and genomic characterization uncovers novel biology.</title>
        <authorList>
            <person name="Wiegand S."/>
            <person name="Jogler M."/>
            <person name="Boedeker C."/>
            <person name="Pinto D."/>
            <person name="Vollmers J."/>
            <person name="Rivas-Marin E."/>
            <person name="Kohn T."/>
            <person name="Peeters S.H."/>
            <person name="Heuer A."/>
            <person name="Rast P."/>
            <person name="Oberbeckmann S."/>
            <person name="Bunk B."/>
            <person name="Jeske O."/>
            <person name="Meyerdierks A."/>
            <person name="Storesund J.E."/>
            <person name="Kallscheuer N."/>
            <person name="Luecker S."/>
            <person name="Lage O.M."/>
            <person name="Pohl T."/>
            <person name="Merkel B.J."/>
            <person name="Hornburger P."/>
            <person name="Mueller R.-W."/>
            <person name="Bruemmer F."/>
            <person name="Labrenz M."/>
            <person name="Spormann A.M."/>
            <person name="Op den Camp H."/>
            <person name="Overmann J."/>
            <person name="Amann R."/>
            <person name="Jetten M.S.M."/>
            <person name="Mascher T."/>
            <person name="Medema M.H."/>
            <person name="Devos D.P."/>
            <person name="Kaster A.-K."/>
            <person name="Ovreas L."/>
            <person name="Rohde M."/>
            <person name="Galperin M.Y."/>
            <person name="Jogler C."/>
        </authorList>
    </citation>
    <scope>NUCLEOTIDE SEQUENCE [LARGE SCALE GENOMIC DNA]</scope>
    <source>
        <strain evidence="13 14">HG66A1</strain>
    </source>
</reference>
<keyword evidence="10" id="KW-0739">Sodium transport</keyword>
<keyword evidence="9 12" id="KW-0472">Membrane</keyword>
<evidence type="ECO:0000256" key="12">
    <source>
        <dbReference type="SAM" id="Phobius"/>
    </source>
</evidence>
<dbReference type="GO" id="GO:0005886">
    <property type="term" value="C:plasma membrane"/>
    <property type="evidence" value="ECO:0007669"/>
    <property type="project" value="UniProtKB-SubCell"/>
</dbReference>
<evidence type="ECO:0000313" key="13">
    <source>
        <dbReference type="EMBL" id="QDT19950.1"/>
    </source>
</evidence>
<feature type="transmembrane region" description="Helical" evidence="12">
    <location>
        <begin position="72"/>
        <end position="95"/>
    </location>
</feature>
<evidence type="ECO:0000256" key="7">
    <source>
        <dbReference type="ARBA" id="ARBA00023053"/>
    </source>
</evidence>
<keyword evidence="7" id="KW-0915">Sodium</keyword>
<feature type="transmembrane region" description="Helical" evidence="12">
    <location>
        <begin position="414"/>
        <end position="432"/>
    </location>
</feature>
<keyword evidence="4" id="KW-1003">Cell membrane</keyword>
<keyword evidence="6 12" id="KW-1133">Transmembrane helix</keyword>
<sequence length="550" mass="60630">MHTLDYGVILAYLLVSVGLGIYFGRNQTRQEFFAAGNSMGWLPVGLSVMATLFSANSFVMYPSIAYGSGLRISLFLISISLMAPLVLWVFIPIYARLKCQTAYEYLERRYHVSVRSLASGLFIFLRIGWMASATYAASVVLANVMQVDQTMVIVVLGIVSIFYTMLGGLRAVMWTDVMQFFIFSLTILLTLGLILSQTEGGVSGVISTYFEGRSNVLIDFTPSMTLEYGSWALLIGLFLEGLSAFGADQVAVQRYIAARSERTSQIGFMINILGMWTVVPGLLAIGIGLYSHYQHFPEEMVSVLATELDGQLPDWRTDGAPGISVPEYYQSYPQYVAEDIRALNKQDQALPQYVRLHFPPGVIGLFLVALMAAVMSSIDSGIHSVTTALMVDFRDRHLPHWKPENNKIEVLQDRALVVLIGILSVFLACNVGEMGDVFAIGKKMTAGFGGPLLAVFVLALFFKNTTTAGVWVGTFVGAVITIALMYLYSDWFSVWYWPIGFGLSLIIGLGVSLVSNLIHGSPSSRDSEEEPLTFWNVVRSQQTLSQESSE</sequence>
<feature type="transmembrane region" description="Helical" evidence="12">
    <location>
        <begin position="444"/>
        <end position="462"/>
    </location>
</feature>
<dbReference type="AlphaFoldDB" id="A0A517PKQ7"/>
<evidence type="ECO:0000313" key="14">
    <source>
        <dbReference type="Proteomes" id="UP000320421"/>
    </source>
</evidence>
<feature type="transmembrane region" description="Helical" evidence="12">
    <location>
        <begin position="469"/>
        <end position="488"/>
    </location>
</feature>
<dbReference type="PANTHER" id="PTHR42985:SF40">
    <property type="entry name" value="LD47995P-RELATED"/>
    <property type="match status" value="1"/>
</dbReference>
<evidence type="ECO:0000256" key="4">
    <source>
        <dbReference type="ARBA" id="ARBA00022475"/>
    </source>
</evidence>